<evidence type="ECO:0000313" key="2">
    <source>
        <dbReference type="EMBL" id="KAK0637137.1"/>
    </source>
</evidence>
<proteinExistence type="predicted"/>
<keyword evidence="3" id="KW-1185">Reference proteome</keyword>
<dbReference type="AlphaFoldDB" id="A0AA39XPR4"/>
<evidence type="ECO:0000256" key="1">
    <source>
        <dbReference type="SAM" id="MobiDB-lite"/>
    </source>
</evidence>
<protein>
    <submittedName>
        <fullName evidence="2">Uncharacterized protein</fullName>
    </submittedName>
</protein>
<evidence type="ECO:0000313" key="3">
    <source>
        <dbReference type="Proteomes" id="UP001174934"/>
    </source>
</evidence>
<reference evidence="2" key="1">
    <citation type="submission" date="2023-06" db="EMBL/GenBank/DDBJ databases">
        <title>Genome-scale phylogeny and comparative genomics of the fungal order Sordariales.</title>
        <authorList>
            <consortium name="Lawrence Berkeley National Laboratory"/>
            <person name="Hensen N."/>
            <person name="Bonometti L."/>
            <person name="Westerberg I."/>
            <person name="Brannstrom I.O."/>
            <person name="Guillou S."/>
            <person name="Cros-Aarteil S."/>
            <person name="Calhoun S."/>
            <person name="Haridas S."/>
            <person name="Kuo A."/>
            <person name="Mondo S."/>
            <person name="Pangilinan J."/>
            <person name="Riley R."/>
            <person name="LaButti K."/>
            <person name="Andreopoulos B."/>
            <person name="Lipzen A."/>
            <person name="Chen C."/>
            <person name="Yanf M."/>
            <person name="Daum C."/>
            <person name="Ng V."/>
            <person name="Clum A."/>
            <person name="Steindorff A."/>
            <person name="Ohm R."/>
            <person name="Martin F."/>
            <person name="Silar P."/>
            <person name="Natvig D."/>
            <person name="Lalanne C."/>
            <person name="Gautier V."/>
            <person name="Ament-velasquez S.L."/>
            <person name="Kruys A."/>
            <person name="Hutchinson M.I."/>
            <person name="Powell A.J."/>
            <person name="Barry K."/>
            <person name="Miller A.N."/>
            <person name="Grigoriev I.V."/>
            <person name="Debuchy R."/>
            <person name="Gladieux P."/>
            <person name="Thoren M.H."/>
            <person name="Johannesson H."/>
        </authorList>
    </citation>
    <scope>NUCLEOTIDE SEQUENCE</scope>
    <source>
        <strain evidence="2">SMH3391-2</strain>
    </source>
</reference>
<feature type="region of interest" description="Disordered" evidence="1">
    <location>
        <begin position="1"/>
        <end position="72"/>
    </location>
</feature>
<gene>
    <name evidence="2" type="ORF">B0T17DRAFT_520735</name>
</gene>
<accession>A0AA39XPR4</accession>
<comment type="caution">
    <text evidence="2">The sequence shown here is derived from an EMBL/GenBank/DDBJ whole genome shotgun (WGS) entry which is preliminary data.</text>
</comment>
<sequence>MSILSKERYSKERDIERAKKRDTIEGRTKMNLRERVGREKSGVEKEIAKASEEQEGKEGNEKLNHGEIKPTL</sequence>
<dbReference type="EMBL" id="JAULSR010000001">
    <property type="protein sequence ID" value="KAK0637137.1"/>
    <property type="molecule type" value="Genomic_DNA"/>
</dbReference>
<name>A0AA39XPR4_9PEZI</name>
<organism evidence="2 3">
    <name type="scientific">Bombardia bombarda</name>
    <dbReference type="NCBI Taxonomy" id="252184"/>
    <lineage>
        <taxon>Eukaryota</taxon>
        <taxon>Fungi</taxon>
        <taxon>Dikarya</taxon>
        <taxon>Ascomycota</taxon>
        <taxon>Pezizomycotina</taxon>
        <taxon>Sordariomycetes</taxon>
        <taxon>Sordariomycetidae</taxon>
        <taxon>Sordariales</taxon>
        <taxon>Lasiosphaeriaceae</taxon>
        <taxon>Bombardia</taxon>
    </lineage>
</organism>
<dbReference type="Proteomes" id="UP001174934">
    <property type="component" value="Unassembled WGS sequence"/>
</dbReference>